<evidence type="ECO:0000313" key="10">
    <source>
        <dbReference type="Proteomes" id="UP000749559"/>
    </source>
</evidence>
<protein>
    <recommendedName>
        <fullName evidence="11">Urea-proton symporter DUR3</fullName>
    </recommendedName>
</protein>
<accession>A0A8S4PBB6</accession>
<dbReference type="Gene3D" id="1.20.1730.10">
    <property type="entry name" value="Sodium/glucose cotransporter"/>
    <property type="match status" value="1"/>
</dbReference>
<sequence length="735" mass="80793">MLYLRHRGVRSTIEVHYAILLIFGVGLFSVIVAAAFYLVRKYVYRDADNVDTTFDAGGKVSIGLTATTIVSQWTWSATLLQSSTVASKYGISGPFWYGAGATIQIILFAILSIQLKTKAPGAKTFLQVIQARFGKPAHIVFCVFAGFTNIVVSMSLLLAGTAVITSLVQDLSLEIACIILAAVIGSYPLIGGLGATFYVSYFNTSLIFVMLIILVVEIFYNPTQRETNPLGSAESVYKYLNATVGPEGNSEQSYLTFLSSGGLMFGVINIIGNFGTVFCDQSYWQSSVAAKPVHGVWGFIAGGLTWFAIPFTLSTTMGLSYLALGERNGVSLLSADDVDKGLVPPVVAQVVLGKTGEYVMLLLILMAVMSTGSAEVIAVASVIVYDIYQTYVNPFRKDHVDGSCVFCGERIIHDEQAAANASPGEDPVCRCKPIDECVECLDCRAMRKKKSPFGVPYPYTCKTHGLFQQYQDNLKNYKNWCILWVTLFTIPLVLFANAAGLNLGWMYLFTGVLIGSSVIPISLSVLWDRVTAQGMISGAVVGCIVGIVSWLATASTYPGGLNDFLKNTYEEVAMLVGNCVSIGVGGIVCVFVSLCTIDRKNHKKHDEWEKTRNIGNPLYPWAKKYETDFGTRYSNKRPTQLDMERMFKKARHTAIIFGILMSVGLIIVWPAVMAALKVLKEDQFYYWTVFSQAWAFIAAAFIIIVPLVQEIYGIYKQTKKNKMYAKMVESQKNIF</sequence>
<comment type="similarity">
    <text evidence="2 7">Belongs to the sodium:solute symporter (SSF) (TC 2.A.21) family.</text>
</comment>
<feature type="transmembrane region" description="Helical" evidence="8">
    <location>
        <begin position="136"/>
        <end position="159"/>
    </location>
</feature>
<evidence type="ECO:0000256" key="4">
    <source>
        <dbReference type="ARBA" id="ARBA00022692"/>
    </source>
</evidence>
<dbReference type="GO" id="GO:0015204">
    <property type="term" value="F:urea transmembrane transporter activity"/>
    <property type="evidence" value="ECO:0007669"/>
    <property type="project" value="InterPro"/>
</dbReference>
<evidence type="ECO:0000256" key="2">
    <source>
        <dbReference type="ARBA" id="ARBA00006434"/>
    </source>
</evidence>
<dbReference type="PANTHER" id="PTHR46154">
    <property type="match status" value="1"/>
</dbReference>
<dbReference type="InterPro" id="IPR031155">
    <property type="entry name" value="DUR"/>
</dbReference>
<organism evidence="9 10">
    <name type="scientific">Owenia fusiformis</name>
    <name type="common">Polychaete worm</name>
    <dbReference type="NCBI Taxonomy" id="6347"/>
    <lineage>
        <taxon>Eukaryota</taxon>
        <taxon>Metazoa</taxon>
        <taxon>Spiralia</taxon>
        <taxon>Lophotrochozoa</taxon>
        <taxon>Annelida</taxon>
        <taxon>Polychaeta</taxon>
        <taxon>Sedentaria</taxon>
        <taxon>Canalipalpata</taxon>
        <taxon>Sabellida</taxon>
        <taxon>Oweniida</taxon>
        <taxon>Oweniidae</taxon>
        <taxon>Owenia</taxon>
    </lineage>
</organism>
<feature type="transmembrane region" description="Helical" evidence="8">
    <location>
        <begin position="254"/>
        <end position="275"/>
    </location>
</feature>
<proteinExistence type="inferred from homology"/>
<comment type="caution">
    <text evidence="9">The sequence shown here is derived from an EMBL/GenBank/DDBJ whole genome shotgun (WGS) entry which is preliminary data.</text>
</comment>
<evidence type="ECO:0000256" key="3">
    <source>
        <dbReference type="ARBA" id="ARBA00022448"/>
    </source>
</evidence>
<keyword evidence="5 8" id="KW-1133">Transmembrane helix</keyword>
<evidence type="ECO:0000256" key="6">
    <source>
        <dbReference type="ARBA" id="ARBA00023136"/>
    </source>
</evidence>
<gene>
    <name evidence="9" type="ORF">OFUS_LOCUS15710</name>
</gene>
<dbReference type="EMBL" id="CAIIXF020000007">
    <property type="protein sequence ID" value="CAH1790517.1"/>
    <property type="molecule type" value="Genomic_DNA"/>
</dbReference>
<name>A0A8S4PBB6_OWEFU</name>
<keyword evidence="6 8" id="KW-0472">Membrane</keyword>
<evidence type="ECO:0000256" key="5">
    <source>
        <dbReference type="ARBA" id="ARBA00022989"/>
    </source>
</evidence>
<feature type="transmembrane region" description="Helical" evidence="8">
    <location>
        <begin position="296"/>
        <end position="324"/>
    </location>
</feature>
<feature type="transmembrane region" description="Helical" evidence="8">
    <location>
        <begin position="358"/>
        <end position="388"/>
    </location>
</feature>
<dbReference type="InterPro" id="IPR001734">
    <property type="entry name" value="Na/solute_symporter"/>
</dbReference>
<feature type="transmembrane region" description="Helical" evidence="8">
    <location>
        <begin position="684"/>
        <end position="708"/>
    </location>
</feature>
<evidence type="ECO:0000256" key="8">
    <source>
        <dbReference type="SAM" id="Phobius"/>
    </source>
</evidence>
<dbReference type="CDD" id="cd11476">
    <property type="entry name" value="SLC5sbd_DUR3"/>
    <property type="match status" value="1"/>
</dbReference>
<reference evidence="9" key="1">
    <citation type="submission" date="2022-03" db="EMBL/GenBank/DDBJ databases">
        <authorList>
            <person name="Martin C."/>
        </authorList>
    </citation>
    <scope>NUCLEOTIDE SEQUENCE</scope>
</reference>
<evidence type="ECO:0000313" key="9">
    <source>
        <dbReference type="EMBL" id="CAH1790517.1"/>
    </source>
</evidence>
<keyword evidence="4 8" id="KW-0812">Transmembrane</keyword>
<feature type="transmembrane region" description="Helical" evidence="8">
    <location>
        <begin position="171"/>
        <end position="190"/>
    </location>
</feature>
<evidence type="ECO:0000256" key="1">
    <source>
        <dbReference type="ARBA" id="ARBA00004141"/>
    </source>
</evidence>
<dbReference type="OrthoDB" id="10049971at2759"/>
<dbReference type="Proteomes" id="UP000749559">
    <property type="component" value="Unassembled WGS sequence"/>
</dbReference>
<evidence type="ECO:0000256" key="7">
    <source>
        <dbReference type="RuleBase" id="RU362091"/>
    </source>
</evidence>
<comment type="subcellular location">
    <subcellularLocation>
        <location evidence="1">Membrane</location>
        <topology evidence="1">Multi-pass membrane protein</topology>
    </subcellularLocation>
</comment>
<evidence type="ECO:0008006" key="11">
    <source>
        <dbReference type="Google" id="ProtNLM"/>
    </source>
</evidence>
<dbReference type="InterPro" id="IPR038377">
    <property type="entry name" value="Na/Glc_symporter_sf"/>
</dbReference>
<dbReference type="PANTHER" id="PTHR46154:SF4">
    <property type="entry name" value="UREA ACTIVE TRANSPORTER"/>
    <property type="match status" value="1"/>
</dbReference>
<feature type="transmembrane region" description="Helical" evidence="8">
    <location>
        <begin position="572"/>
        <end position="595"/>
    </location>
</feature>
<feature type="transmembrane region" description="Helical" evidence="8">
    <location>
        <begin position="95"/>
        <end position="115"/>
    </location>
</feature>
<feature type="transmembrane region" description="Helical" evidence="8">
    <location>
        <begin position="653"/>
        <end position="672"/>
    </location>
</feature>
<dbReference type="AlphaFoldDB" id="A0A8S4PBB6"/>
<feature type="transmembrane region" description="Helical" evidence="8">
    <location>
        <begin position="197"/>
        <end position="220"/>
    </location>
</feature>
<dbReference type="Pfam" id="PF00474">
    <property type="entry name" value="SSF"/>
    <property type="match status" value="1"/>
</dbReference>
<keyword evidence="10" id="KW-1185">Reference proteome</keyword>
<dbReference type="PROSITE" id="PS50283">
    <property type="entry name" value="NA_SOLUT_SYMP_3"/>
    <property type="match status" value="1"/>
</dbReference>
<dbReference type="GO" id="GO:0005886">
    <property type="term" value="C:plasma membrane"/>
    <property type="evidence" value="ECO:0007669"/>
    <property type="project" value="TreeGrafter"/>
</dbReference>
<feature type="transmembrane region" description="Helical" evidence="8">
    <location>
        <begin position="15"/>
        <end position="39"/>
    </location>
</feature>
<keyword evidence="3" id="KW-0813">Transport</keyword>
<feature type="transmembrane region" description="Helical" evidence="8">
    <location>
        <begin position="505"/>
        <end position="527"/>
    </location>
</feature>
<feature type="transmembrane region" description="Helical" evidence="8">
    <location>
        <begin position="534"/>
        <end position="552"/>
    </location>
</feature>
<feature type="transmembrane region" description="Helical" evidence="8">
    <location>
        <begin position="480"/>
        <end position="499"/>
    </location>
</feature>